<evidence type="ECO:0000313" key="2">
    <source>
        <dbReference type="EMBL" id="SEN08990.1"/>
    </source>
</evidence>
<dbReference type="EMBL" id="FOCI01000009">
    <property type="protein sequence ID" value="SEN08990.1"/>
    <property type="molecule type" value="Genomic_DNA"/>
</dbReference>
<keyword evidence="1" id="KW-0472">Membrane</keyword>
<evidence type="ECO:0000313" key="3">
    <source>
        <dbReference type="Proteomes" id="UP000199585"/>
    </source>
</evidence>
<organism evidence="2 3">
    <name type="scientific">Loktanella fryxellensis</name>
    <dbReference type="NCBI Taxonomy" id="245187"/>
    <lineage>
        <taxon>Bacteria</taxon>
        <taxon>Pseudomonadati</taxon>
        <taxon>Pseudomonadota</taxon>
        <taxon>Alphaproteobacteria</taxon>
        <taxon>Rhodobacterales</taxon>
        <taxon>Roseobacteraceae</taxon>
        <taxon>Loktanella</taxon>
    </lineage>
</organism>
<feature type="transmembrane region" description="Helical" evidence="1">
    <location>
        <begin position="16"/>
        <end position="38"/>
    </location>
</feature>
<gene>
    <name evidence="2" type="ORF">SAMN04488003_10910</name>
</gene>
<accession>A0A1H8DP33</accession>
<evidence type="ECO:0000256" key="1">
    <source>
        <dbReference type="SAM" id="Phobius"/>
    </source>
</evidence>
<dbReference type="RefSeq" id="WP_177174614.1">
    <property type="nucleotide sequence ID" value="NZ_FOCI01000009.1"/>
</dbReference>
<keyword evidence="1" id="KW-1133">Transmembrane helix</keyword>
<keyword evidence="3" id="KW-1185">Reference proteome</keyword>
<protein>
    <recommendedName>
        <fullName evidence="4">Formate/nitrite transporter</fullName>
    </recommendedName>
</protein>
<sequence>MFYPNLTGELRLLDGILTFFVPAFLGNVFGGTVVFSLITWGQVRQEVMNACKAATR</sequence>
<evidence type="ECO:0008006" key="4">
    <source>
        <dbReference type="Google" id="ProtNLM"/>
    </source>
</evidence>
<dbReference type="STRING" id="245187.SAMN04488003_10910"/>
<name>A0A1H8DP33_9RHOB</name>
<dbReference type="AlphaFoldDB" id="A0A1H8DP33"/>
<reference evidence="2 3" key="1">
    <citation type="submission" date="2016-10" db="EMBL/GenBank/DDBJ databases">
        <authorList>
            <person name="de Groot N.N."/>
        </authorList>
    </citation>
    <scope>NUCLEOTIDE SEQUENCE [LARGE SCALE GENOMIC DNA]</scope>
    <source>
        <strain evidence="2 3">DSM 16213</strain>
    </source>
</reference>
<dbReference type="Proteomes" id="UP000199585">
    <property type="component" value="Unassembled WGS sequence"/>
</dbReference>
<proteinExistence type="predicted"/>
<keyword evidence="1" id="KW-0812">Transmembrane</keyword>